<dbReference type="EMBL" id="JAMTCC010000008">
    <property type="protein sequence ID" value="MCT7945003.1"/>
    <property type="molecule type" value="Genomic_DNA"/>
</dbReference>
<evidence type="ECO:0000313" key="2">
    <source>
        <dbReference type="EMBL" id="MCT7945003.1"/>
    </source>
</evidence>
<accession>A0A9X3AZU4</accession>
<feature type="chain" id="PRO_5040863290" description="YtxH domain-containing protein" evidence="1">
    <location>
        <begin position="28"/>
        <end position="64"/>
    </location>
</feature>
<evidence type="ECO:0000256" key="1">
    <source>
        <dbReference type="SAM" id="SignalP"/>
    </source>
</evidence>
<evidence type="ECO:0008006" key="4">
    <source>
        <dbReference type="Google" id="ProtNLM"/>
    </source>
</evidence>
<name>A0A9X3AZU4_9GAMM</name>
<keyword evidence="3" id="KW-1185">Reference proteome</keyword>
<sequence length="64" mass="6707">MKPFTLMTSASLALLLALGLTACSDNKAEDAGEKIDEVMTDAGNAIEDACEEVKEGVKAKDTKC</sequence>
<gene>
    <name evidence="2" type="ORF">NE536_06440</name>
</gene>
<reference evidence="2" key="1">
    <citation type="journal article" date="2023" name="Int. J. Syst. Evol. Microbiol.">
        <title>&lt;i&gt;Shewanella septentrionalis&lt;/i&gt; sp. nov. and &lt;i&gt;Shewanella holmiensis&lt;/i&gt; sp. nov., isolated from Baltic Sea water and sediments.</title>
        <authorList>
            <person name="Martin-Rodriguez A.J."/>
            <person name="Thorell K."/>
            <person name="Joffre E."/>
            <person name="Jensie-Markopoulos S."/>
            <person name="Moore E.R.B."/>
            <person name="Sjoling A."/>
        </authorList>
    </citation>
    <scope>NUCLEOTIDE SEQUENCE</scope>
    <source>
        <strain evidence="2">SP1W3</strain>
    </source>
</reference>
<proteinExistence type="predicted"/>
<protein>
    <recommendedName>
        <fullName evidence="4">YtxH domain-containing protein</fullName>
    </recommendedName>
</protein>
<dbReference type="PROSITE" id="PS51257">
    <property type="entry name" value="PROKAR_LIPOPROTEIN"/>
    <property type="match status" value="1"/>
</dbReference>
<dbReference type="Proteomes" id="UP001155604">
    <property type="component" value="Unassembled WGS sequence"/>
</dbReference>
<comment type="caution">
    <text evidence="2">The sequence shown here is derived from an EMBL/GenBank/DDBJ whole genome shotgun (WGS) entry which is preliminary data.</text>
</comment>
<keyword evidence="1" id="KW-0732">Signal</keyword>
<dbReference type="AlphaFoldDB" id="A0A9X3AZU4"/>
<dbReference type="RefSeq" id="WP_006080946.1">
    <property type="nucleotide sequence ID" value="NZ_JAMTCC010000008.1"/>
</dbReference>
<feature type="signal peptide" evidence="1">
    <location>
        <begin position="1"/>
        <end position="27"/>
    </location>
</feature>
<organism evidence="2 3">
    <name type="scientific">Shewanella septentrionalis</name>
    <dbReference type="NCBI Taxonomy" id="2952223"/>
    <lineage>
        <taxon>Bacteria</taxon>
        <taxon>Pseudomonadati</taxon>
        <taxon>Pseudomonadota</taxon>
        <taxon>Gammaproteobacteria</taxon>
        <taxon>Alteromonadales</taxon>
        <taxon>Shewanellaceae</taxon>
        <taxon>Shewanella</taxon>
    </lineage>
</organism>
<evidence type="ECO:0000313" key="3">
    <source>
        <dbReference type="Proteomes" id="UP001155604"/>
    </source>
</evidence>